<reference evidence="1 2" key="1">
    <citation type="submission" date="2010-02" db="EMBL/GenBank/DDBJ databases">
        <authorList>
            <person name="Weinstock G."/>
            <person name="Sodergren E."/>
            <person name="Clifton S."/>
            <person name="Fulton L."/>
            <person name="Fulton B."/>
            <person name="Courtney L."/>
            <person name="Fronick C."/>
            <person name="Harrison M."/>
            <person name="Strong C."/>
            <person name="Farmer C."/>
            <person name="Delahaunty K."/>
            <person name="Markovic C."/>
            <person name="Hall O."/>
            <person name="Minx P."/>
            <person name="Tomlinson C."/>
            <person name="Mitreva M."/>
            <person name="Nelson J."/>
            <person name="Hou S."/>
            <person name="Wollam A."/>
            <person name="Pepin K.H."/>
            <person name="Johnson M."/>
            <person name="Bhonagiri V."/>
            <person name="Zhang X."/>
            <person name="Suruliraj S."/>
            <person name="Warren W."/>
            <person name="Chinwalla A."/>
            <person name="Mardis E.R."/>
            <person name="Wilson R.K."/>
        </authorList>
    </citation>
    <scope>NUCLEOTIDE SEQUENCE [LARGE SCALE GENOMIC DNA]</scope>
    <source>
        <strain evidence="1 2">ATCC 29220</strain>
    </source>
</reference>
<evidence type="ECO:0000313" key="1">
    <source>
        <dbReference type="EMBL" id="EFE06791.1"/>
    </source>
</evidence>
<sequence>MIFINKCSLSVYRKPLLIKWMMVFVISITKYKEPFLFSFNQYVVGVLIY</sequence>
<dbReference type="HOGENOM" id="CLU_3133899_0_0_6"/>
<proteinExistence type="predicted"/>
<accession>D4BH41</accession>
<evidence type="ECO:0000313" key="2">
    <source>
        <dbReference type="Proteomes" id="UP000003880"/>
    </source>
</evidence>
<gene>
    <name evidence="1" type="ORF">CIT292_09848</name>
</gene>
<dbReference type="EMBL" id="ABWL02000021">
    <property type="protein sequence ID" value="EFE06791.1"/>
    <property type="molecule type" value="Genomic_DNA"/>
</dbReference>
<comment type="caution">
    <text evidence="1">The sequence shown here is derived from an EMBL/GenBank/DDBJ whole genome shotgun (WGS) entry which is preliminary data.</text>
</comment>
<dbReference type="AlphaFoldDB" id="D4BH41"/>
<name>D4BH41_9ENTR</name>
<dbReference type="Proteomes" id="UP000003880">
    <property type="component" value="Unassembled WGS sequence"/>
</dbReference>
<protein>
    <submittedName>
        <fullName evidence="1">Uncharacterized protein</fullName>
    </submittedName>
</protein>
<organism evidence="1 2">
    <name type="scientific">Citrobacter youngae ATCC 29220</name>
    <dbReference type="NCBI Taxonomy" id="500640"/>
    <lineage>
        <taxon>Bacteria</taxon>
        <taxon>Pseudomonadati</taxon>
        <taxon>Pseudomonadota</taxon>
        <taxon>Gammaproteobacteria</taxon>
        <taxon>Enterobacterales</taxon>
        <taxon>Enterobacteriaceae</taxon>
        <taxon>Citrobacter</taxon>
        <taxon>Citrobacter freundii complex</taxon>
    </lineage>
</organism>